<gene>
    <name evidence="3" type="ORF">GCM10022210_40870</name>
</gene>
<dbReference type="EMBL" id="BAAAZC010000028">
    <property type="protein sequence ID" value="GAA3984722.1"/>
    <property type="molecule type" value="Genomic_DNA"/>
</dbReference>
<keyword evidence="1" id="KW-0472">Membrane</keyword>
<dbReference type="Proteomes" id="UP001500742">
    <property type="component" value="Unassembled WGS sequence"/>
</dbReference>
<name>A0ABP7QLT0_9SPHI</name>
<protein>
    <submittedName>
        <fullName evidence="3">M56 family metallopeptidase</fullName>
    </submittedName>
</protein>
<dbReference type="InterPro" id="IPR052173">
    <property type="entry name" value="Beta-lactam_resp_regulator"/>
</dbReference>
<feature type="domain" description="Peptidase M56" evidence="2">
    <location>
        <begin position="163"/>
        <end position="258"/>
    </location>
</feature>
<feature type="transmembrane region" description="Helical" evidence="1">
    <location>
        <begin position="97"/>
        <end position="118"/>
    </location>
</feature>
<feature type="transmembrane region" description="Helical" evidence="1">
    <location>
        <begin position="36"/>
        <end position="55"/>
    </location>
</feature>
<dbReference type="Pfam" id="PF05569">
    <property type="entry name" value="Peptidase_M56"/>
    <property type="match status" value="1"/>
</dbReference>
<dbReference type="RefSeq" id="WP_259093393.1">
    <property type="nucleotide sequence ID" value="NZ_BAAAZC010000028.1"/>
</dbReference>
<accession>A0ABP7QLT0</accession>
<keyword evidence="4" id="KW-1185">Reference proteome</keyword>
<dbReference type="InterPro" id="IPR008756">
    <property type="entry name" value="Peptidase_M56"/>
</dbReference>
<feature type="transmembrane region" description="Helical" evidence="1">
    <location>
        <begin position="269"/>
        <end position="289"/>
    </location>
</feature>
<evidence type="ECO:0000313" key="4">
    <source>
        <dbReference type="Proteomes" id="UP001500742"/>
    </source>
</evidence>
<dbReference type="PANTHER" id="PTHR34978:SF3">
    <property type="entry name" value="SLR0241 PROTEIN"/>
    <property type="match status" value="1"/>
</dbReference>
<proteinExistence type="predicted"/>
<organism evidence="3 4">
    <name type="scientific">Mucilaginibacter dorajii</name>
    <dbReference type="NCBI Taxonomy" id="692994"/>
    <lineage>
        <taxon>Bacteria</taxon>
        <taxon>Pseudomonadati</taxon>
        <taxon>Bacteroidota</taxon>
        <taxon>Sphingobacteriia</taxon>
        <taxon>Sphingobacteriales</taxon>
        <taxon>Sphingobacteriaceae</taxon>
        <taxon>Mucilaginibacter</taxon>
    </lineage>
</organism>
<comment type="caution">
    <text evidence="3">The sequence shown here is derived from an EMBL/GenBank/DDBJ whole genome shotgun (WGS) entry which is preliminary data.</text>
</comment>
<reference evidence="4" key="1">
    <citation type="journal article" date="2019" name="Int. J. Syst. Evol. Microbiol.">
        <title>The Global Catalogue of Microorganisms (GCM) 10K type strain sequencing project: providing services to taxonomists for standard genome sequencing and annotation.</title>
        <authorList>
            <consortium name="The Broad Institute Genomics Platform"/>
            <consortium name="The Broad Institute Genome Sequencing Center for Infectious Disease"/>
            <person name="Wu L."/>
            <person name="Ma J."/>
        </authorList>
    </citation>
    <scope>NUCLEOTIDE SEQUENCE [LARGE SCALE GENOMIC DNA]</scope>
    <source>
        <strain evidence="4">JCM 16601</strain>
    </source>
</reference>
<evidence type="ECO:0000259" key="2">
    <source>
        <dbReference type="Pfam" id="PF05569"/>
    </source>
</evidence>
<sequence>MNWLHYLLEANIYLTVFYVCYCLFLNKETYYTLNRAYLLLSCIISFILPVIQVSALKHRLPAVSAITGHGLTTHSGVVNAATVNQTVTVYSFTWGDALWAVYITGIIVWSVLLIIKLLKLGRLATSAKTLINNQYKLINIENADTAFSFFNYLFIGTKTTGSETIINHELVHIRQKHSFDIIFMELVKIANWFNPVIYLVQLSLKTIHEYLADEQTAQGTDTLTYSSFLVDNAYGLGGSSVTHSFFNYNLLKKRIIMLNKKRSGSLARLKYLVTIPICALILCASTLAFSKNYALIDVAPKWNKTANNEVAFQHFSNYLNDHLGYPQKALKENIPGNINCLIEVKDQHITNIKVTNSTGQVFSQQLVNCLKQYNKDIPVKAGSYALYIQFVVQGPNTFYANEQNFQKEAYPCITSLVQLGYSNTLKAGKQNLVL</sequence>
<dbReference type="PANTHER" id="PTHR34978">
    <property type="entry name" value="POSSIBLE SENSOR-TRANSDUCER PROTEIN BLAR"/>
    <property type="match status" value="1"/>
</dbReference>
<evidence type="ECO:0000313" key="3">
    <source>
        <dbReference type="EMBL" id="GAA3984722.1"/>
    </source>
</evidence>
<evidence type="ECO:0000256" key="1">
    <source>
        <dbReference type="SAM" id="Phobius"/>
    </source>
</evidence>
<keyword evidence="1" id="KW-0812">Transmembrane</keyword>
<keyword evidence="1" id="KW-1133">Transmembrane helix</keyword>
<feature type="transmembrane region" description="Helical" evidence="1">
    <location>
        <begin position="6"/>
        <end position="24"/>
    </location>
</feature>